<dbReference type="Proteomes" id="UP000291562">
    <property type="component" value="Chromosome"/>
</dbReference>
<dbReference type="PANTHER" id="PTHR21432:SF20">
    <property type="entry name" value="ACETYL-COA HYDROLASE"/>
    <property type="match status" value="1"/>
</dbReference>
<dbReference type="InterPro" id="IPR046433">
    <property type="entry name" value="ActCoA_hydro"/>
</dbReference>
<evidence type="ECO:0000313" key="2">
    <source>
        <dbReference type="EMBL" id="QBB72629.1"/>
    </source>
</evidence>
<gene>
    <name evidence="2" type="ORF">ELE36_08750</name>
</gene>
<proteinExistence type="predicted"/>
<dbReference type="PANTHER" id="PTHR21432">
    <property type="entry name" value="ACETYL-COA HYDROLASE-RELATED"/>
    <property type="match status" value="1"/>
</dbReference>
<name>A0A411HQ47_9GAMM</name>
<dbReference type="AlphaFoldDB" id="A0A411HQ47"/>
<dbReference type="Pfam" id="PF13336">
    <property type="entry name" value="AcetylCoA_hyd_C"/>
    <property type="match status" value="1"/>
</dbReference>
<dbReference type="InterPro" id="IPR037171">
    <property type="entry name" value="NagB/RpiA_transferase-like"/>
</dbReference>
<reference evidence="2 3" key="1">
    <citation type="submission" date="2019-01" db="EMBL/GenBank/DDBJ databases">
        <title>Pseudolysobacter antarctica gen. nov., sp. nov., isolated from Fildes Peninsula, Antarctica.</title>
        <authorList>
            <person name="Wei Z."/>
            <person name="Peng F."/>
        </authorList>
    </citation>
    <scope>NUCLEOTIDE SEQUENCE [LARGE SCALE GENOMIC DNA]</scope>
    <source>
        <strain evidence="2 3">AQ6-296</strain>
    </source>
</reference>
<keyword evidence="2" id="KW-0378">Hydrolase</keyword>
<feature type="domain" description="Acetyl-CoA hydrolase/transferase C-terminal" evidence="1">
    <location>
        <begin position="418"/>
        <end position="581"/>
    </location>
</feature>
<dbReference type="Gene3D" id="3.30.750.70">
    <property type="entry name" value="4-hydroxybutyrate coenzyme like domains"/>
    <property type="match status" value="1"/>
</dbReference>
<dbReference type="GO" id="GO:0006083">
    <property type="term" value="P:acetate metabolic process"/>
    <property type="evidence" value="ECO:0007669"/>
    <property type="project" value="InterPro"/>
</dbReference>
<sequence length="703" mass="77067">MGTSALVLATPLGLGKSNHLLNALYARAANDPRLKLHIYTALSLARPRPGSDLEKRFLQLFLDRHFGSDYPDLAYIGALHTNSLPVNVRVSEFYLQSGAMLGVSAVQRDYTSINYTHVARAMAEAEVNVIVHLVARRSGPNGVSYSLSSNPDVTLDLLDKIAASGKPRPLMVAQVHDDLPFLGGDAEVDADFFDLLLDDPACHHQLFALPREPVDEVEFSLGLHASALIRDGGTLQIGIGALSDALIYASVLRHQQNDEYRAALRVLQTCDSVKLIAQYGGMESFAQGLYGASEMIMDGFMLLAKAGVLKRRVYDDLPLQRALNGGLIGEILTDDSLPRLLACGAVAALIDQTELTRLQRFGLLPPECRIDGPLLHFANGETIGIDLNIERDRIALAKHMVGQKLRGGHYLHGAFHLGSSDFYEWLRNLEGEDFSGLAMSRVSHVNELYGGAETLQVAQRRDARFFNTCMMHTLLGAAVSDALENGQVVSGVGGQYNFVAMAHALDDGRSVLMLRSTRRSHGKMQSNILWNYGHTTIPRHLRDIVVSEYGIADLRGKSDEDCIKAMLAICDSRFQDALIATAQNAGKLARDYRLPDSARQNSPQRLRAALQPFKARGLFPAFPSGCDFSVDELRLLPALQLLKKQTASAAQLPGLIGRALVHGQPTAEMAPLLQRMRLDRPHTFAEHVYRRLLTQALRASSSM</sequence>
<dbReference type="InterPro" id="IPR026888">
    <property type="entry name" value="AcetylCoA_hyd_C"/>
</dbReference>
<evidence type="ECO:0000313" key="3">
    <source>
        <dbReference type="Proteomes" id="UP000291562"/>
    </source>
</evidence>
<organism evidence="2 3">
    <name type="scientific">Pseudolysobacter antarcticus</name>
    <dbReference type="NCBI Taxonomy" id="2511995"/>
    <lineage>
        <taxon>Bacteria</taxon>
        <taxon>Pseudomonadati</taxon>
        <taxon>Pseudomonadota</taxon>
        <taxon>Gammaproteobacteria</taxon>
        <taxon>Lysobacterales</taxon>
        <taxon>Rhodanobacteraceae</taxon>
        <taxon>Pseudolysobacter</taxon>
    </lineage>
</organism>
<accession>A0A411HQ47</accession>
<dbReference type="Gene3D" id="3.40.1080.20">
    <property type="entry name" value="Acetyl-CoA hydrolase/transferase C-terminal domain"/>
    <property type="match status" value="1"/>
</dbReference>
<dbReference type="GO" id="GO:0016787">
    <property type="term" value="F:hydrolase activity"/>
    <property type="evidence" value="ECO:0007669"/>
    <property type="project" value="UniProtKB-KW"/>
</dbReference>
<dbReference type="EMBL" id="CP035704">
    <property type="protein sequence ID" value="QBB72629.1"/>
    <property type="molecule type" value="Genomic_DNA"/>
</dbReference>
<dbReference type="InterPro" id="IPR038460">
    <property type="entry name" value="AcetylCoA_hyd_C_sf"/>
</dbReference>
<dbReference type="KEGG" id="xbc:ELE36_08750"/>
<evidence type="ECO:0000259" key="1">
    <source>
        <dbReference type="Pfam" id="PF13336"/>
    </source>
</evidence>
<protein>
    <submittedName>
        <fullName evidence="2">Acetyl-CoA hydrolase</fullName>
    </submittedName>
</protein>
<dbReference type="SUPFAM" id="SSF100950">
    <property type="entry name" value="NagB/RpiA/CoA transferase-like"/>
    <property type="match status" value="1"/>
</dbReference>
<keyword evidence="3" id="KW-1185">Reference proteome</keyword>
<dbReference type="OrthoDB" id="9801795at2"/>
<dbReference type="GO" id="GO:0008775">
    <property type="term" value="F:acetate CoA-transferase activity"/>
    <property type="evidence" value="ECO:0007669"/>
    <property type="project" value="InterPro"/>
</dbReference>